<accession>A0A839QDW0</accession>
<dbReference type="PANTHER" id="PTHR36503">
    <property type="entry name" value="BLR2520 PROTEIN"/>
    <property type="match status" value="1"/>
</dbReference>
<keyword evidence="2" id="KW-0560">Oxidoreductase</keyword>
<dbReference type="Proteomes" id="UP000550501">
    <property type="component" value="Unassembled WGS sequence"/>
</dbReference>
<dbReference type="RefSeq" id="WP_183467919.1">
    <property type="nucleotide sequence ID" value="NZ_JACHVU010000004.1"/>
</dbReference>
<dbReference type="AlphaFoldDB" id="A0A839QDW0"/>
<reference evidence="2 3" key="1">
    <citation type="submission" date="2020-08" db="EMBL/GenBank/DDBJ databases">
        <title>The Agave Microbiome: Exploring the role of microbial communities in plant adaptations to desert environments.</title>
        <authorList>
            <person name="Partida-Martinez L.P."/>
        </authorList>
    </citation>
    <scope>NUCLEOTIDE SEQUENCE [LARGE SCALE GENOMIC DNA]</scope>
    <source>
        <strain evidence="2 3">AT2.18</strain>
    </source>
</reference>
<comment type="caution">
    <text evidence="2">The sequence shown here is derived from an EMBL/GenBank/DDBJ whole genome shotgun (WGS) entry which is preliminary data.</text>
</comment>
<dbReference type="GO" id="GO:0051213">
    <property type="term" value="F:dioxygenase activity"/>
    <property type="evidence" value="ECO:0007669"/>
    <property type="project" value="UniProtKB-KW"/>
</dbReference>
<keyword evidence="2" id="KW-0223">Dioxygenase</keyword>
<proteinExistence type="predicted"/>
<evidence type="ECO:0000259" key="1">
    <source>
        <dbReference type="PROSITE" id="PS51819"/>
    </source>
</evidence>
<evidence type="ECO:0000313" key="3">
    <source>
        <dbReference type="Proteomes" id="UP000550501"/>
    </source>
</evidence>
<dbReference type="InterPro" id="IPR037523">
    <property type="entry name" value="VOC_core"/>
</dbReference>
<dbReference type="InterPro" id="IPR029068">
    <property type="entry name" value="Glyas_Bleomycin-R_OHBP_Dase"/>
</dbReference>
<organism evidence="2 3">
    <name type="scientific">Mycolicibacterium iranicum</name>
    <name type="common">Mycobacterium iranicum</name>
    <dbReference type="NCBI Taxonomy" id="912594"/>
    <lineage>
        <taxon>Bacteria</taxon>
        <taxon>Bacillati</taxon>
        <taxon>Actinomycetota</taxon>
        <taxon>Actinomycetes</taxon>
        <taxon>Mycobacteriales</taxon>
        <taxon>Mycobacteriaceae</taxon>
        <taxon>Mycolicibacterium</taxon>
    </lineage>
</organism>
<protein>
    <submittedName>
        <fullName evidence="2">Catechol 2,3-dioxygenase-like lactoylglutathione lyase family enzyme</fullName>
    </submittedName>
</protein>
<keyword evidence="3" id="KW-1185">Reference proteome</keyword>
<name>A0A839QDW0_MYCIR</name>
<dbReference type="SUPFAM" id="SSF54593">
    <property type="entry name" value="Glyoxalase/Bleomycin resistance protein/Dihydroxybiphenyl dioxygenase"/>
    <property type="match status" value="1"/>
</dbReference>
<dbReference type="PANTHER" id="PTHR36503:SF3">
    <property type="entry name" value="BLR0126 PROTEIN"/>
    <property type="match status" value="1"/>
</dbReference>
<dbReference type="EMBL" id="JACHVU010000004">
    <property type="protein sequence ID" value="MBB2990651.1"/>
    <property type="molecule type" value="Genomic_DNA"/>
</dbReference>
<dbReference type="GO" id="GO:0016829">
    <property type="term" value="F:lyase activity"/>
    <property type="evidence" value="ECO:0007669"/>
    <property type="project" value="UniProtKB-KW"/>
</dbReference>
<evidence type="ECO:0000313" key="2">
    <source>
        <dbReference type="EMBL" id="MBB2990651.1"/>
    </source>
</evidence>
<dbReference type="Pfam" id="PF00903">
    <property type="entry name" value="Glyoxalase"/>
    <property type="match status" value="1"/>
</dbReference>
<feature type="domain" description="VOC" evidence="1">
    <location>
        <begin position="6"/>
        <end position="128"/>
    </location>
</feature>
<dbReference type="InterPro" id="IPR004360">
    <property type="entry name" value="Glyas_Fos-R_dOase_dom"/>
</dbReference>
<keyword evidence="2" id="KW-0456">Lyase</keyword>
<dbReference type="Gene3D" id="3.10.180.10">
    <property type="entry name" value="2,3-Dihydroxybiphenyl 1,2-Dioxygenase, domain 1"/>
    <property type="match status" value="1"/>
</dbReference>
<sequence length="131" mass="13838">MDVRVTSAAIEIVSKDLDRSLAFYRLVGLAVPAADGPHVEVDLPGGGKLTFDTEETIAGLHEGWTPPTQSGRVVIGFELNSPASVDGLYEKLTAAGYSGILEPFDAFWGHRYATVADPDGTSVDLYAALAT</sequence>
<dbReference type="PROSITE" id="PS51819">
    <property type="entry name" value="VOC"/>
    <property type="match status" value="1"/>
</dbReference>
<gene>
    <name evidence="2" type="ORF">FHR72_002124</name>
</gene>